<keyword evidence="4" id="KW-1185">Reference proteome</keyword>
<dbReference type="Gene3D" id="6.10.250.660">
    <property type="match status" value="1"/>
</dbReference>
<reference evidence="3 4" key="1">
    <citation type="submission" date="2010-12" db="EMBL/GenBank/DDBJ databases">
        <title>Complete sequence of Desulfurispirillum indicum S5.</title>
        <authorList>
            <consortium name="US DOE Joint Genome Institute"/>
            <person name="Lucas S."/>
            <person name="Copeland A."/>
            <person name="Lapidus A."/>
            <person name="Cheng J.-F."/>
            <person name="Goodwin L."/>
            <person name="Pitluck S."/>
            <person name="Chertkov O."/>
            <person name="Held B."/>
            <person name="Detter J.C."/>
            <person name="Han C."/>
            <person name="Tapia R."/>
            <person name="Land M."/>
            <person name="Hauser L."/>
            <person name="Kyrpides N."/>
            <person name="Ivanova N."/>
            <person name="Mikhailova N."/>
            <person name="Haggblom M."/>
            <person name="Rauschenbach I."/>
            <person name="Bini E."/>
            <person name="Woyke T."/>
        </authorList>
    </citation>
    <scope>NUCLEOTIDE SEQUENCE [LARGE SCALE GENOMIC DNA]</scope>
    <source>
        <strain evidence="4">ATCC BAA-1389 / DSM 22839 / S5</strain>
    </source>
</reference>
<evidence type="ECO:0000313" key="4">
    <source>
        <dbReference type="Proteomes" id="UP000002572"/>
    </source>
</evidence>
<dbReference type="HOGENOM" id="CLU_1132168_0_0_0"/>
<evidence type="ECO:0008006" key="5">
    <source>
        <dbReference type="Google" id="ProtNLM"/>
    </source>
</evidence>
<evidence type="ECO:0000256" key="2">
    <source>
        <dbReference type="SAM" id="MobiDB-lite"/>
    </source>
</evidence>
<feature type="region of interest" description="Disordered" evidence="2">
    <location>
        <begin position="201"/>
        <end position="245"/>
    </location>
</feature>
<dbReference type="RefSeq" id="WP_013504792.1">
    <property type="nucleotide sequence ID" value="NC_014836.1"/>
</dbReference>
<feature type="compositionally biased region" description="Basic and acidic residues" evidence="2">
    <location>
        <begin position="231"/>
        <end position="245"/>
    </location>
</feature>
<dbReference type="Pfam" id="PF05103">
    <property type="entry name" value="DivIVA"/>
    <property type="match status" value="1"/>
</dbReference>
<proteinExistence type="predicted"/>
<dbReference type="AlphaFoldDB" id="E6W5H2"/>
<dbReference type="KEGG" id="din:Selin_0145"/>
<dbReference type="eggNOG" id="COG3599">
    <property type="taxonomic scope" value="Bacteria"/>
</dbReference>
<sequence>MEPAIPEFETSFRGYDKEQVEAYITDLQEKIIQLNQQNKEIQERLDAIVGDEKMLKSTLFQAQRFSDNAKKEAEEHKKAILQEASQLQKKLRDEIEQKRQFMEQGLHEMMNRYSSALKELKFVFNSGVVFTEQMESKFKRLCTETKTETSLEDETRFALVDSDLSAAKAQDENVLPDDLSADLDRALEAIDAIEALEELEQTAVYDPPASETPSNPISASDEGEYSEEELDRFLRSLRDGENEKR</sequence>
<organism evidence="3 4">
    <name type="scientific">Desulfurispirillum indicum (strain ATCC BAA-1389 / DSM 22839 / S5)</name>
    <dbReference type="NCBI Taxonomy" id="653733"/>
    <lineage>
        <taxon>Bacteria</taxon>
        <taxon>Pseudomonadati</taxon>
        <taxon>Chrysiogenota</taxon>
        <taxon>Chrysiogenia</taxon>
        <taxon>Chrysiogenales</taxon>
        <taxon>Chrysiogenaceae</taxon>
        <taxon>Desulfurispirillum</taxon>
    </lineage>
</organism>
<evidence type="ECO:0000256" key="1">
    <source>
        <dbReference type="SAM" id="Coils"/>
    </source>
</evidence>
<accession>E6W5H2</accession>
<dbReference type="STRING" id="653733.Selin_0145"/>
<protein>
    <recommendedName>
        <fullName evidence="5">DivIVA domain-containing protein</fullName>
    </recommendedName>
</protein>
<name>E6W5H2_DESIS</name>
<feature type="coiled-coil region" evidence="1">
    <location>
        <begin position="17"/>
        <end position="112"/>
    </location>
</feature>
<evidence type="ECO:0000313" key="3">
    <source>
        <dbReference type="EMBL" id="ADU64903.1"/>
    </source>
</evidence>
<dbReference type="Proteomes" id="UP000002572">
    <property type="component" value="Chromosome"/>
</dbReference>
<dbReference type="EMBL" id="CP002432">
    <property type="protein sequence ID" value="ADU64903.1"/>
    <property type="molecule type" value="Genomic_DNA"/>
</dbReference>
<dbReference type="InParanoid" id="E6W5H2"/>
<keyword evidence="1" id="KW-0175">Coiled coil</keyword>
<feature type="compositionally biased region" description="Acidic residues" evidence="2">
    <location>
        <begin position="221"/>
        <end position="230"/>
    </location>
</feature>
<dbReference type="InterPro" id="IPR007793">
    <property type="entry name" value="DivIVA_fam"/>
</dbReference>
<dbReference type="OrthoDB" id="9815492at2"/>
<gene>
    <name evidence="3" type="ordered locus">Selin_0145</name>
</gene>